<dbReference type="InterPro" id="IPR026983">
    <property type="entry name" value="DHC"/>
</dbReference>
<organism evidence="1 2">
    <name type="scientific">Paramuricea clavata</name>
    <name type="common">Red gorgonian</name>
    <name type="synonym">Violescent sea-whip</name>
    <dbReference type="NCBI Taxonomy" id="317549"/>
    <lineage>
        <taxon>Eukaryota</taxon>
        <taxon>Metazoa</taxon>
        <taxon>Cnidaria</taxon>
        <taxon>Anthozoa</taxon>
        <taxon>Octocorallia</taxon>
        <taxon>Malacalcyonacea</taxon>
        <taxon>Plexauridae</taxon>
        <taxon>Paramuricea</taxon>
    </lineage>
</organism>
<dbReference type="PANTHER" id="PTHR22878:SF73">
    <property type="entry name" value="DYNEIN AXONEMAL HEAVY CHAIN 1"/>
    <property type="match status" value="1"/>
</dbReference>
<protein>
    <submittedName>
        <fullName evidence="1">Dynein heavy chain 1, axonemal-like</fullName>
    </submittedName>
</protein>
<evidence type="ECO:0000313" key="2">
    <source>
        <dbReference type="Proteomes" id="UP001152795"/>
    </source>
</evidence>
<dbReference type="GO" id="GO:0051959">
    <property type="term" value="F:dynein light intermediate chain binding"/>
    <property type="evidence" value="ECO:0007669"/>
    <property type="project" value="InterPro"/>
</dbReference>
<comment type="caution">
    <text evidence="1">The sequence shown here is derived from an EMBL/GenBank/DDBJ whole genome shotgun (WGS) entry which is preliminary data.</text>
</comment>
<dbReference type="PANTHER" id="PTHR22878">
    <property type="entry name" value="DYNEIN HEAVY CHAIN 6, AXONEMAL-LIKE-RELATED"/>
    <property type="match status" value="1"/>
</dbReference>
<proteinExistence type="predicted"/>
<dbReference type="GO" id="GO:0030286">
    <property type="term" value="C:dynein complex"/>
    <property type="evidence" value="ECO:0007669"/>
    <property type="project" value="InterPro"/>
</dbReference>
<gene>
    <name evidence="1" type="ORF">PACLA_8A036968</name>
</gene>
<name>A0A6S7FV89_PARCT</name>
<dbReference type="Proteomes" id="UP001152795">
    <property type="component" value="Unassembled WGS sequence"/>
</dbReference>
<dbReference type="AlphaFoldDB" id="A0A6S7FV89"/>
<reference evidence="1" key="1">
    <citation type="submission" date="2020-04" db="EMBL/GenBank/DDBJ databases">
        <authorList>
            <person name="Alioto T."/>
            <person name="Alioto T."/>
            <person name="Gomez Garrido J."/>
        </authorList>
    </citation>
    <scope>NUCLEOTIDE SEQUENCE</scope>
    <source>
        <strain evidence="1">A484AB</strain>
    </source>
</reference>
<sequence>MDKDGVGYGIDLQNFEQTVISLFDKGIACTKNVPQLEKMVMKKLFWSATPLLETVGENEPPVVETREFIRKATQKSIIPLIAYAREYEKYLELFNLDINAYLSDYDSQDHSAVEVKLEIEKHLAEKEILENTIPSMIVIGPFQINTETVRQKLATKRKALANQVIELLAKKLRKQNEEACEEFKQIARTLYDKPNCIEELSEQREYMKTIPDLLKKNQELIDKAVVDYELIEEFYYSISQDDFNAK</sequence>
<accession>A0A6S7FV89</accession>
<dbReference type="EMBL" id="CACRXK020000265">
    <property type="protein sequence ID" value="CAB3980169.1"/>
    <property type="molecule type" value="Genomic_DNA"/>
</dbReference>
<keyword evidence="2" id="KW-1185">Reference proteome</keyword>
<dbReference type="GO" id="GO:0007018">
    <property type="term" value="P:microtubule-based movement"/>
    <property type="evidence" value="ECO:0007669"/>
    <property type="project" value="InterPro"/>
</dbReference>
<dbReference type="OrthoDB" id="447173at2759"/>
<dbReference type="GO" id="GO:0045505">
    <property type="term" value="F:dynein intermediate chain binding"/>
    <property type="evidence" value="ECO:0007669"/>
    <property type="project" value="InterPro"/>
</dbReference>
<evidence type="ECO:0000313" key="1">
    <source>
        <dbReference type="EMBL" id="CAB3980169.1"/>
    </source>
</evidence>